<reference evidence="4" key="1">
    <citation type="journal article" date="2023" name="Mol. Phylogenet. Evol.">
        <title>Genome-scale phylogeny and comparative genomics of the fungal order Sordariales.</title>
        <authorList>
            <person name="Hensen N."/>
            <person name="Bonometti L."/>
            <person name="Westerberg I."/>
            <person name="Brannstrom I.O."/>
            <person name="Guillou S."/>
            <person name="Cros-Aarteil S."/>
            <person name="Calhoun S."/>
            <person name="Haridas S."/>
            <person name="Kuo A."/>
            <person name="Mondo S."/>
            <person name="Pangilinan J."/>
            <person name="Riley R."/>
            <person name="LaButti K."/>
            <person name="Andreopoulos B."/>
            <person name="Lipzen A."/>
            <person name="Chen C."/>
            <person name="Yan M."/>
            <person name="Daum C."/>
            <person name="Ng V."/>
            <person name="Clum A."/>
            <person name="Steindorff A."/>
            <person name="Ohm R.A."/>
            <person name="Martin F."/>
            <person name="Silar P."/>
            <person name="Natvig D.O."/>
            <person name="Lalanne C."/>
            <person name="Gautier V."/>
            <person name="Ament-Velasquez S.L."/>
            <person name="Kruys A."/>
            <person name="Hutchinson M.I."/>
            <person name="Powell A.J."/>
            <person name="Barry K."/>
            <person name="Miller A.N."/>
            <person name="Grigoriev I.V."/>
            <person name="Debuchy R."/>
            <person name="Gladieux P."/>
            <person name="Hiltunen Thoren M."/>
            <person name="Johannesson H."/>
        </authorList>
    </citation>
    <scope>NUCLEOTIDE SEQUENCE [LARGE SCALE GENOMIC DNA]</scope>
    <source>
        <strain evidence="4">CBS 340.73</strain>
    </source>
</reference>
<accession>A0AAN6NCZ6</accession>
<feature type="transmembrane region" description="Helical" evidence="2">
    <location>
        <begin position="74"/>
        <end position="94"/>
    </location>
</feature>
<feature type="region of interest" description="Disordered" evidence="1">
    <location>
        <begin position="222"/>
        <end position="254"/>
    </location>
</feature>
<name>A0AAN6NCZ6_9PEZI</name>
<dbReference type="AlphaFoldDB" id="A0AAN6NCZ6"/>
<evidence type="ECO:0000256" key="2">
    <source>
        <dbReference type="SAM" id="Phobius"/>
    </source>
</evidence>
<dbReference type="Proteomes" id="UP001303473">
    <property type="component" value="Unassembled WGS sequence"/>
</dbReference>
<gene>
    <name evidence="3" type="ORF">QBC46DRAFT_253952</name>
</gene>
<organism evidence="3 4">
    <name type="scientific">Diplogelasinospora grovesii</name>
    <dbReference type="NCBI Taxonomy" id="303347"/>
    <lineage>
        <taxon>Eukaryota</taxon>
        <taxon>Fungi</taxon>
        <taxon>Dikarya</taxon>
        <taxon>Ascomycota</taxon>
        <taxon>Pezizomycotina</taxon>
        <taxon>Sordariomycetes</taxon>
        <taxon>Sordariomycetidae</taxon>
        <taxon>Sordariales</taxon>
        <taxon>Diplogelasinosporaceae</taxon>
        <taxon>Diplogelasinospora</taxon>
    </lineage>
</organism>
<evidence type="ECO:0000313" key="3">
    <source>
        <dbReference type="EMBL" id="KAK3943507.1"/>
    </source>
</evidence>
<sequence>MARSLMKYIYISLGLLAIDAAISMGLVTRMVVFLHFWGAGPFEIANPPGTTPSTYMLNGHPAGLLVDQGHTTNGAGGTALVLVGFGGILALWLEHRSRTKHGKSSPVFYVWAITVVLSWLLTLTALIYTYVVTAMTQNQSIDPAVAVQNAGQPYPDDWWTPETWYTAVLGLTLSNESDYDLIRNNLRLMRGWRYNLIPLFILGFILMDLVILEVLRTRKAGAKGGYGRAPSGEHHQIEKDNKGQMDAAQHPLNA</sequence>
<feature type="transmembrane region" description="Helical" evidence="2">
    <location>
        <begin position="106"/>
        <end position="131"/>
    </location>
</feature>
<feature type="compositionally biased region" description="Basic and acidic residues" evidence="1">
    <location>
        <begin position="231"/>
        <end position="243"/>
    </location>
</feature>
<proteinExistence type="predicted"/>
<comment type="caution">
    <text evidence="3">The sequence shown here is derived from an EMBL/GenBank/DDBJ whole genome shotgun (WGS) entry which is preliminary data.</text>
</comment>
<evidence type="ECO:0000313" key="4">
    <source>
        <dbReference type="Proteomes" id="UP001303473"/>
    </source>
</evidence>
<evidence type="ECO:0000256" key="1">
    <source>
        <dbReference type="SAM" id="MobiDB-lite"/>
    </source>
</evidence>
<dbReference type="EMBL" id="MU853765">
    <property type="protein sequence ID" value="KAK3943507.1"/>
    <property type="molecule type" value="Genomic_DNA"/>
</dbReference>
<keyword evidence="2" id="KW-0472">Membrane</keyword>
<protein>
    <submittedName>
        <fullName evidence="3">Uncharacterized protein</fullName>
    </submittedName>
</protein>
<keyword evidence="2" id="KW-0812">Transmembrane</keyword>
<feature type="transmembrane region" description="Helical" evidence="2">
    <location>
        <begin position="12"/>
        <end position="37"/>
    </location>
</feature>
<feature type="transmembrane region" description="Helical" evidence="2">
    <location>
        <begin position="196"/>
        <end position="215"/>
    </location>
</feature>
<keyword evidence="4" id="KW-1185">Reference proteome</keyword>
<keyword evidence="2" id="KW-1133">Transmembrane helix</keyword>